<dbReference type="InterPro" id="IPR036621">
    <property type="entry name" value="Anticodon-bd_dom_sf"/>
</dbReference>
<dbReference type="InterPro" id="IPR004154">
    <property type="entry name" value="Anticodon-bd"/>
</dbReference>
<keyword evidence="13" id="KW-1185">Reference proteome</keyword>
<dbReference type="Gene3D" id="3.30.930.10">
    <property type="entry name" value="Bira Bifunctional Protein, Domain 2"/>
    <property type="match status" value="1"/>
</dbReference>
<dbReference type="InterPro" id="IPR045864">
    <property type="entry name" value="aa-tRNA-synth_II/BPL/LPL"/>
</dbReference>
<dbReference type="SUPFAM" id="SSF52954">
    <property type="entry name" value="Class II aaRS ABD-related"/>
    <property type="match status" value="1"/>
</dbReference>
<evidence type="ECO:0000256" key="2">
    <source>
        <dbReference type="ARBA" id="ARBA00011738"/>
    </source>
</evidence>
<evidence type="ECO:0000256" key="7">
    <source>
        <dbReference type="ARBA" id="ARBA00022917"/>
    </source>
</evidence>
<protein>
    <recommendedName>
        <fullName evidence="10">Histidine--tRNA ligase</fullName>
        <ecNumber evidence="10">6.1.1.21</ecNumber>
    </recommendedName>
    <alternativeName>
        <fullName evidence="10">Histidyl-tRNA synthetase</fullName>
        <shortName evidence="10">HisRS</shortName>
    </alternativeName>
</protein>
<dbReference type="InterPro" id="IPR006195">
    <property type="entry name" value="aa-tRNA-synth_II"/>
</dbReference>
<dbReference type="GO" id="GO:0004821">
    <property type="term" value="F:histidine-tRNA ligase activity"/>
    <property type="evidence" value="ECO:0007669"/>
    <property type="project" value="UniProtKB-EC"/>
</dbReference>
<name>A0ABS0EBS7_9GAMM</name>
<evidence type="ECO:0000313" key="12">
    <source>
        <dbReference type="EMBL" id="MBF7981543.1"/>
    </source>
</evidence>
<dbReference type="EC" id="6.1.1.21" evidence="10"/>
<keyword evidence="6 10" id="KW-0067">ATP-binding</keyword>
<comment type="subcellular location">
    <subcellularLocation>
        <location evidence="10">Cytoplasm</location>
    </subcellularLocation>
</comment>
<evidence type="ECO:0000256" key="8">
    <source>
        <dbReference type="ARBA" id="ARBA00023146"/>
    </source>
</evidence>
<dbReference type="PROSITE" id="PS50862">
    <property type="entry name" value="AA_TRNA_LIGASE_II"/>
    <property type="match status" value="1"/>
</dbReference>
<reference evidence="12 13" key="1">
    <citation type="submission" date="2020-11" db="EMBL/GenBank/DDBJ databases">
        <title>Taxonomic investigation of Rahnella strains.</title>
        <authorList>
            <person name="Lee S.D."/>
        </authorList>
    </citation>
    <scope>NUCLEOTIDE SEQUENCE [LARGE SCALE GENOMIC DNA]</scope>
    <source>
        <strain evidence="12 13">SAP-17</strain>
    </source>
</reference>
<dbReference type="HAMAP" id="MF_00127">
    <property type="entry name" value="His_tRNA_synth"/>
    <property type="match status" value="1"/>
</dbReference>
<accession>A0ABS0EBS7</accession>
<organism evidence="12 13">
    <name type="scientific">Rahnella laticis</name>
    <dbReference type="NCBI Taxonomy" id="2787622"/>
    <lineage>
        <taxon>Bacteria</taxon>
        <taxon>Pseudomonadati</taxon>
        <taxon>Pseudomonadota</taxon>
        <taxon>Gammaproteobacteria</taxon>
        <taxon>Enterobacterales</taxon>
        <taxon>Yersiniaceae</taxon>
        <taxon>Rahnella</taxon>
    </lineage>
</organism>
<dbReference type="InterPro" id="IPR015807">
    <property type="entry name" value="His-tRNA-ligase"/>
</dbReference>
<dbReference type="PANTHER" id="PTHR43707:SF1">
    <property type="entry name" value="HISTIDINE--TRNA LIGASE, MITOCHONDRIAL-RELATED"/>
    <property type="match status" value="1"/>
</dbReference>
<dbReference type="InterPro" id="IPR041715">
    <property type="entry name" value="HisRS-like_core"/>
</dbReference>
<keyword evidence="4 10" id="KW-0436">Ligase</keyword>
<dbReference type="SUPFAM" id="SSF55681">
    <property type="entry name" value="Class II aaRS and biotin synthetases"/>
    <property type="match status" value="1"/>
</dbReference>
<evidence type="ECO:0000256" key="9">
    <source>
        <dbReference type="ARBA" id="ARBA00047639"/>
    </source>
</evidence>
<evidence type="ECO:0000256" key="3">
    <source>
        <dbReference type="ARBA" id="ARBA00022490"/>
    </source>
</evidence>
<dbReference type="CDD" id="cd00773">
    <property type="entry name" value="HisRS-like_core"/>
    <property type="match status" value="1"/>
</dbReference>
<dbReference type="Pfam" id="PF03129">
    <property type="entry name" value="HGTP_anticodon"/>
    <property type="match status" value="1"/>
</dbReference>
<comment type="catalytic activity">
    <reaction evidence="9 10">
        <text>tRNA(His) + L-histidine + ATP = L-histidyl-tRNA(His) + AMP + diphosphate + H(+)</text>
        <dbReference type="Rhea" id="RHEA:17313"/>
        <dbReference type="Rhea" id="RHEA-COMP:9665"/>
        <dbReference type="Rhea" id="RHEA-COMP:9689"/>
        <dbReference type="ChEBI" id="CHEBI:15378"/>
        <dbReference type="ChEBI" id="CHEBI:30616"/>
        <dbReference type="ChEBI" id="CHEBI:33019"/>
        <dbReference type="ChEBI" id="CHEBI:57595"/>
        <dbReference type="ChEBI" id="CHEBI:78442"/>
        <dbReference type="ChEBI" id="CHEBI:78527"/>
        <dbReference type="ChEBI" id="CHEBI:456215"/>
        <dbReference type="EC" id="6.1.1.21"/>
    </reaction>
</comment>
<dbReference type="PIRSF" id="PIRSF001549">
    <property type="entry name" value="His-tRNA_synth"/>
    <property type="match status" value="1"/>
</dbReference>
<keyword evidence="5 10" id="KW-0547">Nucleotide-binding</keyword>
<dbReference type="EMBL" id="JADOBI010000009">
    <property type="protein sequence ID" value="MBF7981543.1"/>
    <property type="molecule type" value="Genomic_DNA"/>
</dbReference>
<evidence type="ECO:0000259" key="11">
    <source>
        <dbReference type="PROSITE" id="PS50862"/>
    </source>
</evidence>
<feature type="domain" description="Aminoacyl-transfer RNA synthetases class-II family profile" evidence="11">
    <location>
        <begin position="1"/>
        <end position="326"/>
    </location>
</feature>
<evidence type="ECO:0000256" key="1">
    <source>
        <dbReference type="ARBA" id="ARBA00008226"/>
    </source>
</evidence>
<proteinExistence type="inferred from homology"/>
<sequence length="424" mass="47085">MAKNIQAIRGMNDYLPEDTALWQRIEGTLKQVLGGYGYSEIRMPIVEQTPLFKRAIGEVTDVVEKEMYTFEDRNGESLTLRPEGTAGCVRAGIEHGLLYNQEQRLWYIGPMFRYERPQKGRYRQFNQLGVEVFGLHGPDVDAELILLSARWWRALGIAEHVTLELNSIGSLEARANYRDALVAFLEQHKDKLDEDCKRRMYSNPLRVLDSKNPDVQALLNDAPALGDYLDEESREHFAGLCELLEQSGIPYTVNQRLVRGLDYYNRTVFEWVTSSLGAQGTVCAGGRYDGLVEQLGGRATPAVGFAMGLERLVLLVQAVNPDFKAPATVDAYVISSGAGTQSAAMQLAETLRDALPELKVMTNYGGGNFKKQFARADKWGARVALVLGEDEVANLQVVVKDLQSGTQETLAQSELAARLASMLG</sequence>
<dbReference type="NCBIfam" id="TIGR00442">
    <property type="entry name" value="hisS"/>
    <property type="match status" value="1"/>
</dbReference>
<dbReference type="CDD" id="cd00859">
    <property type="entry name" value="HisRS_anticodon"/>
    <property type="match status" value="1"/>
</dbReference>
<keyword evidence="7 10" id="KW-0648">Protein biosynthesis</keyword>
<evidence type="ECO:0000313" key="13">
    <source>
        <dbReference type="Proteomes" id="UP000636811"/>
    </source>
</evidence>
<dbReference type="Proteomes" id="UP000636811">
    <property type="component" value="Unassembled WGS sequence"/>
</dbReference>
<evidence type="ECO:0000256" key="5">
    <source>
        <dbReference type="ARBA" id="ARBA00022741"/>
    </source>
</evidence>
<dbReference type="PANTHER" id="PTHR43707">
    <property type="entry name" value="HISTIDYL-TRNA SYNTHETASE"/>
    <property type="match status" value="1"/>
</dbReference>
<comment type="similarity">
    <text evidence="1 10">Belongs to the class-II aminoacyl-tRNA synthetase family.</text>
</comment>
<dbReference type="Pfam" id="PF13393">
    <property type="entry name" value="tRNA-synt_His"/>
    <property type="match status" value="1"/>
</dbReference>
<evidence type="ECO:0000256" key="4">
    <source>
        <dbReference type="ARBA" id="ARBA00022598"/>
    </source>
</evidence>
<dbReference type="InterPro" id="IPR004516">
    <property type="entry name" value="HisRS/HisZ"/>
</dbReference>
<comment type="caution">
    <text evidence="12">The sequence shown here is derived from an EMBL/GenBank/DDBJ whole genome shotgun (WGS) entry which is preliminary data.</text>
</comment>
<evidence type="ECO:0000256" key="10">
    <source>
        <dbReference type="HAMAP-Rule" id="MF_00127"/>
    </source>
</evidence>
<gene>
    <name evidence="10 12" type="primary">hisS</name>
    <name evidence="12" type="ORF">IV433_19200</name>
</gene>
<evidence type="ECO:0000256" key="6">
    <source>
        <dbReference type="ARBA" id="ARBA00022840"/>
    </source>
</evidence>
<dbReference type="InterPro" id="IPR033656">
    <property type="entry name" value="HisRS_anticodon"/>
</dbReference>
<keyword evidence="3 10" id="KW-0963">Cytoplasm</keyword>
<comment type="subunit">
    <text evidence="2 10">Homodimer.</text>
</comment>
<dbReference type="RefSeq" id="WP_195815502.1">
    <property type="nucleotide sequence ID" value="NZ_JADOBI010000009.1"/>
</dbReference>
<keyword evidence="8 10" id="KW-0030">Aminoacyl-tRNA synthetase</keyword>
<dbReference type="Gene3D" id="3.40.50.800">
    <property type="entry name" value="Anticodon-binding domain"/>
    <property type="match status" value="1"/>
</dbReference>